<dbReference type="GO" id="GO:0005761">
    <property type="term" value="C:mitochondrial ribosome"/>
    <property type="evidence" value="ECO:0007669"/>
    <property type="project" value="InterPro"/>
</dbReference>
<dbReference type="InterPro" id="IPR027487">
    <property type="entry name" value="Ribosomal_mL48"/>
</dbReference>
<feature type="domain" description="Small ribosomal subunit protein uS10" evidence="1">
    <location>
        <begin position="2"/>
        <end position="71"/>
    </location>
</feature>
<dbReference type="Pfam" id="PF00338">
    <property type="entry name" value="Ribosomal_S10"/>
    <property type="match status" value="1"/>
</dbReference>
<dbReference type="InterPro" id="IPR027486">
    <property type="entry name" value="Ribosomal_uS10_dom"/>
</dbReference>
<evidence type="ECO:0000313" key="3">
    <source>
        <dbReference type="RefSeq" id="XP_011498730.1"/>
    </source>
</evidence>
<proteinExistence type="predicted"/>
<dbReference type="Proteomes" id="UP000695007">
    <property type="component" value="Unplaced"/>
</dbReference>
<sequence>MNFQILDSFAMPSQDTNVKRYKPKSTEVHIEYILKMYERIFKVSNVTSIGLPVLIRILEAGLPEGVLLDIKEYKAEDVKHRYIPDKQLLELKKEYEKSK</sequence>
<keyword evidence="2" id="KW-1185">Reference proteome</keyword>
<accession>A0AAJ6YIN0</accession>
<evidence type="ECO:0000259" key="1">
    <source>
        <dbReference type="Pfam" id="PF00338"/>
    </source>
</evidence>
<evidence type="ECO:0000313" key="2">
    <source>
        <dbReference type="Proteomes" id="UP000695007"/>
    </source>
</evidence>
<dbReference type="PANTHER" id="PTHR13473:SF0">
    <property type="entry name" value="LARGE RIBOSOMAL SUBUNIT PROTEIN ML48"/>
    <property type="match status" value="1"/>
</dbReference>
<dbReference type="GeneID" id="105362896"/>
<dbReference type="PANTHER" id="PTHR13473">
    <property type="entry name" value="MITOCHONDRIAL RIBOSOMAL PROTEIN L48"/>
    <property type="match status" value="1"/>
</dbReference>
<reference evidence="3" key="1">
    <citation type="submission" date="2025-08" db="UniProtKB">
        <authorList>
            <consortium name="RefSeq"/>
        </authorList>
    </citation>
    <scope>IDENTIFICATION</scope>
</reference>
<dbReference type="CTD" id="51642"/>
<dbReference type="RefSeq" id="XP_011498730.1">
    <property type="nucleotide sequence ID" value="XM_011500428.1"/>
</dbReference>
<gene>
    <name evidence="3" type="primary">LOC105362896</name>
</gene>
<organism evidence="2 3">
    <name type="scientific">Ceratosolen solmsi marchali</name>
    <dbReference type="NCBI Taxonomy" id="326594"/>
    <lineage>
        <taxon>Eukaryota</taxon>
        <taxon>Metazoa</taxon>
        <taxon>Ecdysozoa</taxon>
        <taxon>Arthropoda</taxon>
        <taxon>Hexapoda</taxon>
        <taxon>Insecta</taxon>
        <taxon>Pterygota</taxon>
        <taxon>Neoptera</taxon>
        <taxon>Endopterygota</taxon>
        <taxon>Hymenoptera</taxon>
        <taxon>Apocrita</taxon>
        <taxon>Proctotrupomorpha</taxon>
        <taxon>Chalcidoidea</taxon>
        <taxon>Agaonidae</taxon>
        <taxon>Agaoninae</taxon>
        <taxon>Ceratosolen</taxon>
    </lineage>
</organism>
<protein>
    <submittedName>
        <fullName evidence="3">Uncharacterized protein LOC105362896</fullName>
    </submittedName>
</protein>
<dbReference type="KEGG" id="csol:105362896"/>
<dbReference type="AlphaFoldDB" id="A0AAJ6YIN0"/>
<name>A0AAJ6YIN0_9HYME</name>